<organism evidence="2 3">
    <name type="scientific">Acidaminobacter hydrogenoformans DSM 2784</name>
    <dbReference type="NCBI Taxonomy" id="1120920"/>
    <lineage>
        <taxon>Bacteria</taxon>
        <taxon>Bacillati</taxon>
        <taxon>Bacillota</taxon>
        <taxon>Clostridia</taxon>
        <taxon>Peptostreptococcales</taxon>
        <taxon>Acidaminobacteraceae</taxon>
        <taxon>Acidaminobacter</taxon>
    </lineage>
</organism>
<dbReference type="RefSeq" id="WP_092588889.1">
    <property type="nucleotide sequence ID" value="NZ_FMWL01000001.1"/>
</dbReference>
<protein>
    <recommendedName>
        <fullName evidence="1">Glucosamine inositolphosphorylceramide transferase 1 N-terminal domain-containing protein</fullName>
    </recommendedName>
</protein>
<evidence type="ECO:0000259" key="1">
    <source>
        <dbReference type="Pfam" id="PF24793"/>
    </source>
</evidence>
<keyword evidence="3" id="KW-1185">Reference proteome</keyword>
<sequence>MNLRNMALKVKVSEWAIAYRRKTEGAPWDFNTPPYTVLGNAFRYWCADPFVVEEGGRTFVFFEAFDRYKRKGLLGCREIFGDGIGEIRIVIEESHHLSYPCVFKENENWYLIPETKDANEIARYRAVDFPYQWEKEKVILNQIAVVDNTVYSITAGNLTLLTYIWQIFNRGELMILNLTEASNKIIARIDDPNGRKRPAGNLFKLNGVWFRPSQLNTRVYGEAIIFNEILKFTEDAYEEKEYKVIGVKDLKLDKNVRVTGVHTYNRSENWEVIDVEINGFSINRTLEMLPRLYSVIKKTLRSRH</sequence>
<dbReference type="Pfam" id="PF24793">
    <property type="entry name" value="GINT1_N"/>
    <property type="match status" value="1"/>
</dbReference>
<name>A0A1G5RQD4_9FIRM</name>
<proteinExistence type="predicted"/>
<dbReference type="AlphaFoldDB" id="A0A1G5RQD4"/>
<dbReference type="STRING" id="1120920.SAMN03080599_00056"/>
<feature type="domain" description="Glucosamine inositolphosphorylceramide transferase 1 N-terminal" evidence="1">
    <location>
        <begin position="45"/>
        <end position="245"/>
    </location>
</feature>
<dbReference type="EMBL" id="FMWL01000001">
    <property type="protein sequence ID" value="SCZ76078.1"/>
    <property type="molecule type" value="Genomic_DNA"/>
</dbReference>
<dbReference type="SUPFAM" id="SSF75005">
    <property type="entry name" value="Arabinanase/levansucrase/invertase"/>
    <property type="match status" value="1"/>
</dbReference>
<dbReference type="Proteomes" id="UP000199208">
    <property type="component" value="Unassembled WGS sequence"/>
</dbReference>
<accession>A0A1G5RQD4</accession>
<evidence type="ECO:0000313" key="3">
    <source>
        <dbReference type="Proteomes" id="UP000199208"/>
    </source>
</evidence>
<evidence type="ECO:0000313" key="2">
    <source>
        <dbReference type="EMBL" id="SCZ76078.1"/>
    </source>
</evidence>
<dbReference type="OrthoDB" id="3771157at2"/>
<reference evidence="2 3" key="1">
    <citation type="submission" date="2016-10" db="EMBL/GenBank/DDBJ databases">
        <authorList>
            <person name="de Groot N.N."/>
        </authorList>
    </citation>
    <scope>NUCLEOTIDE SEQUENCE [LARGE SCALE GENOMIC DNA]</scope>
    <source>
        <strain evidence="2 3">DSM 2784</strain>
    </source>
</reference>
<dbReference type="InterPro" id="IPR023296">
    <property type="entry name" value="Glyco_hydro_beta-prop_sf"/>
</dbReference>
<dbReference type="InterPro" id="IPR056442">
    <property type="entry name" value="GINT1_N"/>
</dbReference>
<gene>
    <name evidence="2" type="ORF">SAMN03080599_00056</name>
</gene>